<sequence>MDAHLILRTVTHLVNGGLEACLRRRRRACKSSQGTCLQLQIARRKESRRRITVILRAKISSIIGVMLKSVVLKAISMPRRNEQNKLQRNKQDRLQPRLQIAPSRNMLMTALAVEIMLTWLSRLMTVKKQALEATLYSCEDWLDKTNVHHSNNPVKSLCKDVGPAGQLALELYCALDKHVSASEDDIALIHSSVCSMQLSLGIQNSSLMFNYYSCLKYLLLSPPWDEMTVWEPIGMDKDTAWVYKNQVLPLHQRSTGVIKKWAGTNHSCISNQA</sequence>
<keyword evidence="2" id="KW-1185">Reference proteome</keyword>
<dbReference type="AlphaFoldDB" id="A0A0D0C0A5"/>
<dbReference type="EMBL" id="KN834803">
    <property type="protein sequence ID" value="KIK55739.1"/>
    <property type="molecule type" value="Genomic_DNA"/>
</dbReference>
<gene>
    <name evidence="1" type="ORF">GYMLUDRAFT_62333</name>
</gene>
<name>A0A0D0C0A5_9AGAR</name>
<protein>
    <submittedName>
        <fullName evidence="1">Unplaced genomic scaffold GYMLUscaffold_55, whole genome shotgun sequence</fullName>
    </submittedName>
</protein>
<organism evidence="1 2">
    <name type="scientific">Collybiopsis luxurians FD-317 M1</name>
    <dbReference type="NCBI Taxonomy" id="944289"/>
    <lineage>
        <taxon>Eukaryota</taxon>
        <taxon>Fungi</taxon>
        <taxon>Dikarya</taxon>
        <taxon>Basidiomycota</taxon>
        <taxon>Agaricomycotina</taxon>
        <taxon>Agaricomycetes</taxon>
        <taxon>Agaricomycetidae</taxon>
        <taxon>Agaricales</taxon>
        <taxon>Marasmiineae</taxon>
        <taxon>Omphalotaceae</taxon>
        <taxon>Collybiopsis</taxon>
        <taxon>Collybiopsis luxurians</taxon>
    </lineage>
</organism>
<proteinExistence type="predicted"/>
<accession>A0A0D0C0A5</accession>
<dbReference type="HOGENOM" id="CLU_1019624_0_0_1"/>
<dbReference type="Proteomes" id="UP000053593">
    <property type="component" value="Unassembled WGS sequence"/>
</dbReference>
<reference evidence="1 2" key="1">
    <citation type="submission" date="2014-04" db="EMBL/GenBank/DDBJ databases">
        <title>Evolutionary Origins and Diversification of the Mycorrhizal Mutualists.</title>
        <authorList>
            <consortium name="DOE Joint Genome Institute"/>
            <consortium name="Mycorrhizal Genomics Consortium"/>
            <person name="Kohler A."/>
            <person name="Kuo A."/>
            <person name="Nagy L.G."/>
            <person name="Floudas D."/>
            <person name="Copeland A."/>
            <person name="Barry K.W."/>
            <person name="Cichocki N."/>
            <person name="Veneault-Fourrey C."/>
            <person name="LaButti K."/>
            <person name="Lindquist E.A."/>
            <person name="Lipzen A."/>
            <person name="Lundell T."/>
            <person name="Morin E."/>
            <person name="Murat C."/>
            <person name="Riley R."/>
            <person name="Ohm R."/>
            <person name="Sun H."/>
            <person name="Tunlid A."/>
            <person name="Henrissat B."/>
            <person name="Grigoriev I.V."/>
            <person name="Hibbett D.S."/>
            <person name="Martin F."/>
        </authorList>
    </citation>
    <scope>NUCLEOTIDE SEQUENCE [LARGE SCALE GENOMIC DNA]</scope>
    <source>
        <strain evidence="1 2">FD-317 M1</strain>
    </source>
</reference>
<evidence type="ECO:0000313" key="2">
    <source>
        <dbReference type="Proteomes" id="UP000053593"/>
    </source>
</evidence>
<evidence type="ECO:0000313" key="1">
    <source>
        <dbReference type="EMBL" id="KIK55739.1"/>
    </source>
</evidence>